<dbReference type="PANTHER" id="PTHR24148:SF73">
    <property type="entry name" value="HET DOMAIN PROTEIN (AFU_ORTHOLOGUE AFUA_8G01020)"/>
    <property type="match status" value="1"/>
</dbReference>
<comment type="caution">
    <text evidence="2">The sequence shown here is derived from an EMBL/GenBank/DDBJ whole genome shotgun (WGS) entry which is preliminary data.</text>
</comment>
<protein>
    <recommendedName>
        <fullName evidence="1">Heterokaryon incompatibility domain-containing protein</fullName>
    </recommendedName>
</protein>
<dbReference type="InterPro" id="IPR052895">
    <property type="entry name" value="HetReg/Transcr_Mod"/>
</dbReference>
<dbReference type="EMBL" id="JAJHUN010000008">
    <property type="protein sequence ID" value="KAJ4153022.1"/>
    <property type="molecule type" value="Genomic_DNA"/>
</dbReference>
<dbReference type="InterPro" id="IPR010730">
    <property type="entry name" value="HET"/>
</dbReference>
<dbReference type="KEGG" id="amus:LMH87_009533"/>
<dbReference type="GeneID" id="80896692"/>
<keyword evidence="3" id="KW-1185">Reference proteome</keyword>
<feature type="domain" description="Heterokaryon incompatibility" evidence="1">
    <location>
        <begin position="83"/>
        <end position="241"/>
    </location>
</feature>
<sequence>MNASSIVVEEDVSIYAYKPLQNKDDFRLVTVLPGLFEDKIILKISHNSETGLLISSWTHPIETINPSLYFQPNERREDYGPKFEALSYTWGSALHPETVYIATETSFSKLSIRQNLASALRHLRYPDKPRTIWADALCINQLDVNERNQQVSRMVDIYPRAQRVLAWLGPDSVDVSYAMRALDFLGSQVITTVDNSTIFAPEATERQWDHRTVLPYDRGTWMGIAQLLNRDYFKRLWVVQEIQLAREVIMRDLVYGLLGLLPASFSFRIEPRYGLPVGHAYKEVMLAYIEHAQRLDFFEACSLARREKTGTPSWVPDFSAPPAVGREVGMQLAAGYSRCWAEYRWEEQLQQEILKVAGVQCARITHVSKTIPVNDNLSETLADVRAMEPDKLDMAPLYITVSKSGNLVNTGLPKRSVWEMGQERNALS</sequence>
<organism evidence="2 3">
    <name type="scientific">Akanthomyces muscarius</name>
    <name type="common">Entomopathogenic fungus</name>
    <name type="synonym">Lecanicillium muscarium</name>
    <dbReference type="NCBI Taxonomy" id="2231603"/>
    <lineage>
        <taxon>Eukaryota</taxon>
        <taxon>Fungi</taxon>
        <taxon>Dikarya</taxon>
        <taxon>Ascomycota</taxon>
        <taxon>Pezizomycotina</taxon>
        <taxon>Sordariomycetes</taxon>
        <taxon>Hypocreomycetidae</taxon>
        <taxon>Hypocreales</taxon>
        <taxon>Cordycipitaceae</taxon>
        <taxon>Akanthomyces</taxon>
    </lineage>
</organism>
<dbReference type="RefSeq" id="XP_056053680.1">
    <property type="nucleotide sequence ID" value="XM_056196544.1"/>
</dbReference>
<reference evidence="2" key="1">
    <citation type="journal article" date="2023" name="Access Microbiol">
        <title>De-novo genome assembly for Akanthomyces muscarius, a biocontrol agent of insect agricultural pests.</title>
        <authorList>
            <person name="Erdos Z."/>
            <person name="Studholme D.J."/>
            <person name="Raymond B."/>
            <person name="Sharma M."/>
        </authorList>
    </citation>
    <scope>NUCLEOTIDE SEQUENCE</scope>
    <source>
        <strain evidence="2">Ve6</strain>
    </source>
</reference>
<dbReference type="AlphaFoldDB" id="A0A9W8QD45"/>
<evidence type="ECO:0000313" key="2">
    <source>
        <dbReference type="EMBL" id="KAJ4153022.1"/>
    </source>
</evidence>
<dbReference type="Proteomes" id="UP001144673">
    <property type="component" value="Chromosome 5"/>
</dbReference>
<dbReference type="PANTHER" id="PTHR24148">
    <property type="entry name" value="ANKYRIN REPEAT DOMAIN-CONTAINING PROTEIN 39 HOMOLOG-RELATED"/>
    <property type="match status" value="1"/>
</dbReference>
<accession>A0A9W8QD45</accession>
<name>A0A9W8QD45_AKAMU</name>
<evidence type="ECO:0000259" key="1">
    <source>
        <dbReference type="Pfam" id="PF06985"/>
    </source>
</evidence>
<evidence type="ECO:0000313" key="3">
    <source>
        <dbReference type="Proteomes" id="UP001144673"/>
    </source>
</evidence>
<dbReference type="Pfam" id="PF06985">
    <property type="entry name" value="HET"/>
    <property type="match status" value="1"/>
</dbReference>
<proteinExistence type="predicted"/>
<gene>
    <name evidence="2" type="ORF">LMH87_009533</name>
</gene>